<gene>
    <name evidence="3" type="primary">LOC115816301</name>
</gene>
<dbReference type="Proteomes" id="UP000504632">
    <property type="component" value="Chromosome 7"/>
</dbReference>
<sequence length="188" mass="20412">MANVIIQQPPTVSTLAVQSNQWHTGICDCFDDCDVCCFAFWCFPFFACRTASDFGECFCLPLVDNTLCYGVSLPPISLAMRAAVRNRYGIEGSLMSDCMYTAFCNTCSWCQMAREIKRRKATITVINSQSTVISAPPVVVSPPPPVIVPQPTVIAPPTPVVVPQPTVFAPQPTVVTSTQSAIVATQIR</sequence>
<dbReference type="PANTHER" id="PTHR15907">
    <property type="entry name" value="DUF614 FAMILY PROTEIN-RELATED"/>
    <property type="match status" value="1"/>
</dbReference>
<evidence type="ECO:0000256" key="1">
    <source>
        <dbReference type="ARBA" id="ARBA00009024"/>
    </source>
</evidence>
<dbReference type="NCBIfam" id="TIGR01571">
    <property type="entry name" value="A_thal_Cys_rich"/>
    <property type="match status" value="1"/>
</dbReference>
<comment type="similarity">
    <text evidence="1">Belongs to the cornifelin family.</text>
</comment>
<reference evidence="3" key="1">
    <citation type="submission" date="2025-08" db="UniProtKB">
        <authorList>
            <consortium name="RefSeq"/>
        </authorList>
    </citation>
    <scope>IDENTIFICATION</scope>
</reference>
<dbReference type="InParanoid" id="A0A6J2VQ80"/>
<dbReference type="AlphaFoldDB" id="A0A6J2VQ80"/>
<organism evidence="2 3">
    <name type="scientific">Chanos chanos</name>
    <name type="common">Milkfish</name>
    <name type="synonym">Mugil chanos</name>
    <dbReference type="NCBI Taxonomy" id="29144"/>
    <lineage>
        <taxon>Eukaryota</taxon>
        <taxon>Metazoa</taxon>
        <taxon>Chordata</taxon>
        <taxon>Craniata</taxon>
        <taxon>Vertebrata</taxon>
        <taxon>Euteleostomi</taxon>
        <taxon>Actinopterygii</taxon>
        <taxon>Neopterygii</taxon>
        <taxon>Teleostei</taxon>
        <taxon>Ostariophysi</taxon>
        <taxon>Gonorynchiformes</taxon>
        <taxon>Chanidae</taxon>
        <taxon>Chanos</taxon>
    </lineage>
</organism>
<dbReference type="RefSeq" id="XP_030635120.1">
    <property type="nucleotide sequence ID" value="XM_030779260.1"/>
</dbReference>
<keyword evidence="2" id="KW-1185">Reference proteome</keyword>
<dbReference type="GeneID" id="115816301"/>
<evidence type="ECO:0000313" key="3">
    <source>
        <dbReference type="RefSeq" id="XP_030635120.1"/>
    </source>
</evidence>
<evidence type="ECO:0000313" key="2">
    <source>
        <dbReference type="Proteomes" id="UP000504632"/>
    </source>
</evidence>
<proteinExistence type="inferred from homology"/>
<dbReference type="Pfam" id="PF04749">
    <property type="entry name" value="PLAC8"/>
    <property type="match status" value="1"/>
</dbReference>
<dbReference type="OrthoDB" id="1045822at2759"/>
<accession>A0A6J2VQ80</accession>
<protein>
    <submittedName>
        <fullName evidence="3">Placenta-specific gene 8 protein-like</fullName>
    </submittedName>
</protein>
<name>A0A6J2VQ80_CHACN</name>
<dbReference type="InterPro" id="IPR006461">
    <property type="entry name" value="PLAC_motif_containing"/>
</dbReference>